<accession>A0A4S4N586</accession>
<comment type="caution">
    <text evidence="1">The sequence shown here is derived from an EMBL/GenBank/DDBJ whole genome shotgun (WGS) entry which is preliminary data.</text>
</comment>
<name>A0A4S4N586_9RHOB</name>
<dbReference type="AlphaFoldDB" id="A0A4S4N586"/>
<protein>
    <submittedName>
        <fullName evidence="1">Uncharacterized protein</fullName>
    </submittedName>
</protein>
<reference evidence="1 2" key="1">
    <citation type="submission" date="2019-04" db="EMBL/GenBank/DDBJ databases">
        <title>Shimia ponticola sp. nov., isolated from seawater.</title>
        <authorList>
            <person name="Kim Y.-O."/>
            <person name="Yoon J.-H."/>
        </authorList>
    </citation>
    <scope>NUCLEOTIDE SEQUENCE [LARGE SCALE GENOMIC DNA]</scope>
    <source>
        <strain evidence="1 2">MYP11</strain>
    </source>
</reference>
<keyword evidence="2" id="KW-1185">Reference proteome</keyword>
<dbReference type="OrthoDB" id="9836359at2"/>
<dbReference type="EMBL" id="SRKY01000009">
    <property type="protein sequence ID" value="THH34229.1"/>
    <property type="molecule type" value="Genomic_DNA"/>
</dbReference>
<organism evidence="1 2">
    <name type="scientific">Aliishimia ponticola</name>
    <dbReference type="NCBI Taxonomy" id="2499833"/>
    <lineage>
        <taxon>Bacteria</taxon>
        <taxon>Pseudomonadati</taxon>
        <taxon>Pseudomonadota</taxon>
        <taxon>Alphaproteobacteria</taxon>
        <taxon>Rhodobacterales</taxon>
        <taxon>Paracoccaceae</taxon>
        <taxon>Aliishimia</taxon>
    </lineage>
</organism>
<evidence type="ECO:0000313" key="2">
    <source>
        <dbReference type="Proteomes" id="UP000306602"/>
    </source>
</evidence>
<gene>
    <name evidence="1" type="ORF">E4Z66_19400</name>
</gene>
<dbReference type="RefSeq" id="WP_136464745.1">
    <property type="nucleotide sequence ID" value="NZ_SRKY01000009.1"/>
</dbReference>
<evidence type="ECO:0000313" key="1">
    <source>
        <dbReference type="EMBL" id="THH34229.1"/>
    </source>
</evidence>
<sequence>MRHIHIPKPDYIGTTPEIVARLLRASNPGLSYRDRSALTRATLGRRFMDKEVCVLRAPGNDKRMIAVDTPLPPLARSHVESKAIIRWVDDNGTIILEPIK</sequence>
<dbReference type="Proteomes" id="UP000306602">
    <property type="component" value="Unassembled WGS sequence"/>
</dbReference>
<proteinExistence type="predicted"/>